<reference evidence="1" key="1">
    <citation type="submission" date="2011-03" db="EMBL/GenBank/DDBJ databases">
        <title>Complete sequence of Sphingobacterium sp. 21.</title>
        <authorList>
            <consortium name="US DOE Joint Genome Institute"/>
            <person name="Lucas S."/>
            <person name="Copeland A."/>
            <person name="Lapidus A."/>
            <person name="Cheng J.-F."/>
            <person name="Goodwin L."/>
            <person name="Pitluck S."/>
            <person name="Davenport K."/>
            <person name="Detter J.C."/>
            <person name="Han C."/>
            <person name="Tapia R."/>
            <person name="Land M."/>
            <person name="Hauser L."/>
            <person name="Kyrpides N."/>
            <person name="Ivanova N."/>
            <person name="Ovchinnikova G."/>
            <person name="Pagani I."/>
            <person name="Siebers A.K."/>
            <person name="Allgaier M."/>
            <person name="Thelen M.P."/>
            <person name="Hugenholtz P."/>
            <person name="Woyke T."/>
        </authorList>
    </citation>
    <scope>NUCLEOTIDE SEQUENCE</scope>
    <source>
        <strain evidence="1">21</strain>
    </source>
</reference>
<gene>
    <name evidence="1" type="ordered locus">Sph21_2762</name>
</gene>
<dbReference type="AlphaFoldDB" id="F4C1N6"/>
<dbReference type="STRING" id="743722.Sph21_2762"/>
<organism evidence="1">
    <name type="scientific">Sphingobacterium sp. (strain 21)</name>
    <dbReference type="NCBI Taxonomy" id="743722"/>
    <lineage>
        <taxon>Bacteria</taxon>
        <taxon>Pseudomonadati</taxon>
        <taxon>Bacteroidota</taxon>
        <taxon>Sphingobacteriia</taxon>
        <taxon>Sphingobacteriales</taxon>
        <taxon>Sphingobacteriaceae</taxon>
        <taxon>Sphingobacterium</taxon>
    </lineage>
</organism>
<evidence type="ECO:0000313" key="1">
    <source>
        <dbReference type="EMBL" id="ADZ79309.1"/>
    </source>
</evidence>
<sequence length="68" mass="8090">MLSLFFMVNYFKIVSSLKICIKLTVGYKKEMRIFYFCHLSGLASGELVFRSCFKNWSFLFRQLLDNDT</sequence>
<dbReference type="EMBL" id="CP002584">
    <property type="protein sequence ID" value="ADZ79309.1"/>
    <property type="molecule type" value="Genomic_DNA"/>
</dbReference>
<proteinExistence type="predicted"/>
<dbReference type="KEGG" id="shg:Sph21_2762"/>
<name>F4C1N6_SPHS2</name>
<dbReference type="HOGENOM" id="CLU_2791837_0_0_10"/>
<accession>F4C1N6</accession>
<protein>
    <submittedName>
        <fullName evidence="1">Uncharacterized protein</fullName>
    </submittedName>
</protein>